<reference evidence="1 2" key="1">
    <citation type="submission" date="2015-01" db="EMBL/GenBank/DDBJ databases">
        <title>Evolution of Trichinella species and genotypes.</title>
        <authorList>
            <person name="Korhonen P.K."/>
            <person name="Edoardo P."/>
            <person name="Giuseppe L.R."/>
            <person name="Gasser R.B."/>
        </authorList>
    </citation>
    <scope>NUCLEOTIDE SEQUENCE [LARGE SCALE GENOMIC DNA]</scope>
    <source>
        <strain evidence="1">ISS417</strain>
    </source>
</reference>
<gene>
    <name evidence="1" type="ORF">T05_9275</name>
</gene>
<proteinExistence type="predicted"/>
<name>A0A0V0TJW6_9BILA</name>
<accession>A0A0V0TJW6</accession>
<dbReference type="AlphaFoldDB" id="A0A0V0TJW6"/>
<keyword evidence="2" id="KW-1185">Reference proteome</keyword>
<evidence type="ECO:0000313" key="1">
    <source>
        <dbReference type="EMBL" id="KRX39214.1"/>
    </source>
</evidence>
<sequence>MLSQVLLGAVDASELRVEIAILCLIGEKRTVPFSAVRDANFGNVDRGQLVNIAKFPFFQIATFATAQVQNTDFANTVAVSFHFTQSFVYQDAFDPVVQTTQVKNATLFAFLFGTVRNSIVMLGYFRIIHHNQITIK</sequence>
<evidence type="ECO:0000313" key="2">
    <source>
        <dbReference type="Proteomes" id="UP000055048"/>
    </source>
</evidence>
<dbReference type="EMBL" id="JYDJ01000240">
    <property type="protein sequence ID" value="KRX39214.1"/>
    <property type="molecule type" value="Genomic_DNA"/>
</dbReference>
<organism evidence="1 2">
    <name type="scientific">Trichinella murrelli</name>
    <dbReference type="NCBI Taxonomy" id="144512"/>
    <lineage>
        <taxon>Eukaryota</taxon>
        <taxon>Metazoa</taxon>
        <taxon>Ecdysozoa</taxon>
        <taxon>Nematoda</taxon>
        <taxon>Enoplea</taxon>
        <taxon>Dorylaimia</taxon>
        <taxon>Trichinellida</taxon>
        <taxon>Trichinellidae</taxon>
        <taxon>Trichinella</taxon>
    </lineage>
</organism>
<comment type="caution">
    <text evidence="1">The sequence shown here is derived from an EMBL/GenBank/DDBJ whole genome shotgun (WGS) entry which is preliminary data.</text>
</comment>
<protein>
    <submittedName>
        <fullName evidence="1">Uncharacterized protein</fullName>
    </submittedName>
</protein>
<dbReference type="Proteomes" id="UP000055048">
    <property type="component" value="Unassembled WGS sequence"/>
</dbReference>